<feature type="compositionally biased region" description="Low complexity" evidence="1">
    <location>
        <begin position="662"/>
        <end position="673"/>
    </location>
</feature>
<feature type="region of interest" description="Disordered" evidence="1">
    <location>
        <begin position="1"/>
        <end position="84"/>
    </location>
</feature>
<dbReference type="PANTHER" id="PTHR16124">
    <property type="entry name" value="MIS18-BINDING PROTEIN 1"/>
    <property type="match status" value="1"/>
</dbReference>
<feature type="compositionally biased region" description="Basic and acidic residues" evidence="1">
    <location>
        <begin position="117"/>
        <end position="135"/>
    </location>
</feature>
<feature type="region of interest" description="Disordered" evidence="1">
    <location>
        <begin position="1020"/>
        <end position="1050"/>
    </location>
</feature>
<dbReference type="PANTHER" id="PTHR16124:SF3">
    <property type="entry name" value="MIS18-BINDING PROTEIN 1"/>
    <property type="match status" value="1"/>
</dbReference>
<organism evidence="3 4">
    <name type="scientific">Ridgeia piscesae</name>
    <name type="common">Tubeworm</name>
    <dbReference type="NCBI Taxonomy" id="27915"/>
    <lineage>
        <taxon>Eukaryota</taxon>
        <taxon>Metazoa</taxon>
        <taxon>Spiralia</taxon>
        <taxon>Lophotrochozoa</taxon>
        <taxon>Annelida</taxon>
        <taxon>Polychaeta</taxon>
        <taxon>Sedentaria</taxon>
        <taxon>Canalipalpata</taxon>
        <taxon>Sabellida</taxon>
        <taxon>Siboglinidae</taxon>
        <taxon>Ridgeia</taxon>
    </lineage>
</organism>
<feature type="compositionally biased region" description="Basic and acidic residues" evidence="1">
    <location>
        <begin position="476"/>
        <end position="515"/>
    </location>
</feature>
<feature type="compositionally biased region" description="Polar residues" evidence="1">
    <location>
        <begin position="1079"/>
        <end position="1092"/>
    </location>
</feature>
<feature type="compositionally biased region" description="Polar residues" evidence="1">
    <location>
        <begin position="785"/>
        <end position="798"/>
    </location>
</feature>
<feature type="compositionally biased region" description="Basic and acidic residues" evidence="1">
    <location>
        <begin position="526"/>
        <end position="537"/>
    </location>
</feature>
<feature type="compositionally biased region" description="Polar residues" evidence="1">
    <location>
        <begin position="631"/>
        <end position="640"/>
    </location>
</feature>
<feature type="region of interest" description="Disordered" evidence="1">
    <location>
        <begin position="709"/>
        <end position="808"/>
    </location>
</feature>
<feature type="region of interest" description="Disordered" evidence="1">
    <location>
        <begin position="1072"/>
        <end position="1136"/>
    </location>
</feature>
<feature type="region of interest" description="Disordered" evidence="1">
    <location>
        <begin position="443"/>
        <end position="548"/>
    </location>
</feature>
<feature type="region of interest" description="Disordered" evidence="1">
    <location>
        <begin position="204"/>
        <end position="230"/>
    </location>
</feature>
<evidence type="ECO:0000313" key="3">
    <source>
        <dbReference type="EMBL" id="KAK2182397.1"/>
    </source>
</evidence>
<proteinExistence type="predicted"/>
<dbReference type="InterPro" id="IPR039110">
    <property type="entry name" value="KNL2-like"/>
</dbReference>
<feature type="compositionally biased region" description="Basic residues" evidence="1">
    <location>
        <begin position="838"/>
        <end position="847"/>
    </location>
</feature>
<keyword evidence="4" id="KW-1185">Reference proteome</keyword>
<name>A0AAD9L384_RIDPI</name>
<evidence type="ECO:0000313" key="4">
    <source>
        <dbReference type="Proteomes" id="UP001209878"/>
    </source>
</evidence>
<feature type="compositionally biased region" description="Basic and acidic residues" evidence="1">
    <location>
        <begin position="1"/>
        <end position="31"/>
    </location>
</feature>
<dbReference type="EMBL" id="JAODUO010000355">
    <property type="protein sequence ID" value="KAK2182397.1"/>
    <property type="molecule type" value="Genomic_DNA"/>
</dbReference>
<feature type="domain" description="SANTA" evidence="2">
    <location>
        <begin position="247"/>
        <end position="332"/>
    </location>
</feature>
<reference evidence="3" key="1">
    <citation type="journal article" date="2023" name="Mol. Biol. Evol.">
        <title>Third-Generation Sequencing Reveals the Adaptive Role of the Epigenome in Three Deep-Sea Polychaetes.</title>
        <authorList>
            <person name="Perez M."/>
            <person name="Aroh O."/>
            <person name="Sun Y."/>
            <person name="Lan Y."/>
            <person name="Juniper S.K."/>
            <person name="Young C.R."/>
            <person name="Angers B."/>
            <person name="Qian P.Y."/>
        </authorList>
    </citation>
    <scope>NUCLEOTIDE SEQUENCE</scope>
    <source>
        <strain evidence="3">R07B-5</strain>
    </source>
</reference>
<feature type="compositionally biased region" description="Polar residues" evidence="1">
    <location>
        <begin position="58"/>
        <end position="80"/>
    </location>
</feature>
<dbReference type="GO" id="GO:0000775">
    <property type="term" value="C:chromosome, centromeric region"/>
    <property type="evidence" value="ECO:0007669"/>
    <property type="project" value="TreeGrafter"/>
</dbReference>
<evidence type="ECO:0000259" key="2">
    <source>
        <dbReference type="Pfam" id="PF09133"/>
    </source>
</evidence>
<dbReference type="Proteomes" id="UP001209878">
    <property type="component" value="Unassembled WGS sequence"/>
</dbReference>
<feature type="region of interest" description="Disordered" evidence="1">
    <location>
        <begin position="561"/>
        <end position="586"/>
    </location>
</feature>
<feature type="region of interest" description="Disordered" evidence="1">
    <location>
        <begin position="617"/>
        <end position="680"/>
    </location>
</feature>
<feature type="compositionally biased region" description="Basic and acidic residues" evidence="1">
    <location>
        <begin position="887"/>
        <end position="901"/>
    </location>
</feature>
<accession>A0AAD9L384</accession>
<gene>
    <name evidence="3" type="ORF">NP493_356g01016</name>
</gene>
<dbReference type="Pfam" id="PF09133">
    <property type="entry name" value="SANTA"/>
    <property type="match status" value="1"/>
</dbReference>
<feature type="region of interest" description="Disordered" evidence="1">
    <location>
        <begin position="830"/>
        <end position="914"/>
    </location>
</feature>
<feature type="compositionally biased region" description="Polar residues" evidence="1">
    <location>
        <begin position="1108"/>
        <end position="1124"/>
    </location>
</feature>
<sequence>MDDRRHSTGDESDKQDTEQRDMGRSDHRKDSNSTMSEEEETRNGPPEEDRECDDTRGTSRNANDATHSQSSTYGENTSNKKSLRKGTLEQIVSRLSGVNNHRTLRSSHHTGYELADDDKNATRNDRSFPQEKDGTRMQSMLIPSTVDEESNRLDKEYATEMRVAVSCATPPFRRVTRVMAANRRLGIQEKSRKPEDRICAKTASMDKARPVEQKEAKKKTTAARDLSETPVNSRKLLKVSSAIRQHTLDNWTILPLGRNIIVDGHRPDDPANQFWHSNAIVKRISSHAVCTVSGTVYTLRGKMEEAKALAEGFSKKVIAAFKKGFPPTWKEIIQEHNEGTMTCRRSSKTRPSEMKTPVEQCNTKAKRRRLPNMLRQPSVTAAPGVFHLSDTFSLPETPVTMSSLPKTRSGRHVIPQLAWWTGQRVTIDPNNYTVDITPGTPDTLCPVVPSNQRQQGQKTDTSHGSQPSRKCVTKVQKQEVTKPRRHLGKDNKSGCGENDRESQKRRHDVNADRRKLGAPTRKLRQHQKENSDARNSEMEASINTPMQRLFSEHTVEVKDRNVADTDDTDDQQNTQSTDPVTRKQGVSKDRIRTLLFLERHERNGVAAPVRAVPAEVPHVRRRDSLSDEAGSCSSDSTNNSHGHEKRGSHPVSQLDYSYGVGSASEATSSDASAGVSLDKRRRSTLRSVANLQRDILRIVKKNKTTTARQRLVGKALPCYSPRGENTVGDSSSSKSDDDDAGDVGGERRSMTALGRTPRQQEDMQSTRRLGTQNGHAGDTMPLDVLQTQERVNRRSTLSDALKNTPASRFRENMTDDILCRSVEHKRLFSGEDTAVRRHGDKPRAKRNGRSDNSKDRARKKERNTKSSKAQLSQKRSRNKNGKFYSPKKKDALHPRTKEKVSSTRQVLSDDSNDEQTTIARQVLSRQKALKIPEKTKRKTVAASGDKPEKLLGNFVGGVGTLKRKRQLREFVEQHECGYENDLFDSTPFQQRKVRKVTTQLGKNSVDDFFDVTAARMSFTTPGTTPSSSLRSAWLPTSDKKTPSSSMAASPLMSEAVNRNAVDRYVNRLKRVAKRRGTKHVSSADVTTRNKVSGPQRHTRETLAAVSPSVFQMANKSGDADSSNADDYYFSDGSDST</sequence>
<feature type="compositionally biased region" description="Polar residues" evidence="1">
    <location>
        <begin position="902"/>
        <end position="914"/>
    </location>
</feature>
<feature type="compositionally biased region" description="Polar residues" evidence="1">
    <location>
        <begin position="449"/>
        <end position="468"/>
    </location>
</feature>
<protein>
    <recommendedName>
        <fullName evidence="2">SANTA domain-containing protein</fullName>
    </recommendedName>
</protein>
<dbReference type="AlphaFoldDB" id="A0AAD9L384"/>
<comment type="caution">
    <text evidence="3">The sequence shown here is derived from an EMBL/GenBank/DDBJ whole genome shotgun (WGS) entry which is preliminary data.</text>
</comment>
<feature type="region of interest" description="Disordered" evidence="1">
    <location>
        <begin position="99"/>
        <end position="150"/>
    </location>
</feature>
<feature type="compositionally biased region" description="Basic and acidic residues" evidence="1">
    <location>
        <begin position="204"/>
        <end position="215"/>
    </location>
</feature>
<evidence type="ECO:0000256" key="1">
    <source>
        <dbReference type="SAM" id="MobiDB-lite"/>
    </source>
</evidence>
<feature type="compositionally biased region" description="Basic and acidic residues" evidence="1">
    <location>
        <begin position="41"/>
        <end position="57"/>
    </location>
</feature>
<dbReference type="InterPro" id="IPR015216">
    <property type="entry name" value="SANTA"/>
</dbReference>